<dbReference type="Proteomes" id="UP000824162">
    <property type="component" value="Unassembled WGS sequence"/>
</dbReference>
<evidence type="ECO:0000256" key="2">
    <source>
        <dbReference type="ARBA" id="ARBA00022654"/>
    </source>
</evidence>
<dbReference type="Pfam" id="PF04647">
    <property type="entry name" value="AgrB"/>
    <property type="match status" value="1"/>
</dbReference>
<sequence length="188" mass="20102">MIHSIAGSMALFFYKKDLIKEDEIEVYEYGAELLCSTLLNVLGIAVLMCVLGTYFETLLYFAAFSPVRVTAGGYHAKTHLRCFLMSAGVYLLSMLLLNIPLPLPVPAAAGAAMTAAVIIFAPAEHRNRALTGDERAAFRRRAVVFAAAAAVLSCAAYIFSARAAACLFWGLVSAVLSMLAGVIENAVT</sequence>
<feature type="transmembrane region" description="Helical" evidence="8">
    <location>
        <begin position="143"/>
        <end position="161"/>
    </location>
</feature>
<keyword evidence="3" id="KW-0645">Protease</keyword>
<dbReference type="GO" id="GO:0009372">
    <property type="term" value="P:quorum sensing"/>
    <property type="evidence" value="ECO:0007669"/>
    <property type="project" value="UniProtKB-KW"/>
</dbReference>
<evidence type="ECO:0000256" key="6">
    <source>
        <dbReference type="ARBA" id="ARBA00022989"/>
    </source>
</evidence>
<keyword evidence="6 8" id="KW-1133">Transmembrane helix</keyword>
<organism evidence="9 10">
    <name type="scientific">Candidatus Monoglobus merdigallinarum</name>
    <dbReference type="NCBI Taxonomy" id="2838698"/>
    <lineage>
        <taxon>Bacteria</taxon>
        <taxon>Bacillati</taxon>
        <taxon>Bacillota</taxon>
        <taxon>Clostridia</taxon>
        <taxon>Monoglobales</taxon>
        <taxon>Monoglobaceae</taxon>
        <taxon>Monoglobus</taxon>
    </lineage>
</organism>
<gene>
    <name evidence="9" type="ORF">H9900_05215</name>
</gene>
<evidence type="ECO:0000256" key="1">
    <source>
        <dbReference type="ARBA" id="ARBA00022475"/>
    </source>
</evidence>
<evidence type="ECO:0000313" key="9">
    <source>
        <dbReference type="EMBL" id="HIV86193.1"/>
    </source>
</evidence>
<feature type="transmembrane region" description="Helical" evidence="8">
    <location>
        <begin position="167"/>
        <end position="187"/>
    </location>
</feature>
<keyword evidence="1" id="KW-1003">Cell membrane</keyword>
<evidence type="ECO:0000256" key="3">
    <source>
        <dbReference type="ARBA" id="ARBA00022670"/>
    </source>
</evidence>
<keyword evidence="7 8" id="KW-0472">Membrane</keyword>
<evidence type="ECO:0000256" key="4">
    <source>
        <dbReference type="ARBA" id="ARBA00022692"/>
    </source>
</evidence>
<evidence type="ECO:0000256" key="8">
    <source>
        <dbReference type="SAM" id="Phobius"/>
    </source>
</evidence>
<dbReference type="InterPro" id="IPR006741">
    <property type="entry name" value="AgrB"/>
</dbReference>
<dbReference type="SMART" id="SM00793">
    <property type="entry name" value="AgrB"/>
    <property type="match status" value="1"/>
</dbReference>
<evidence type="ECO:0000313" key="10">
    <source>
        <dbReference type="Proteomes" id="UP000824162"/>
    </source>
</evidence>
<feature type="transmembrane region" description="Helical" evidence="8">
    <location>
        <begin position="38"/>
        <end position="61"/>
    </location>
</feature>
<dbReference type="GO" id="GO:0006508">
    <property type="term" value="P:proteolysis"/>
    <property type="evidence" value="ECO:0007669"/>
    <property type="project" value="UniProtKB-KW"/>
</dbReference>
<reference evidence="9" key="1">
    <citation type="journal article" date="2021" name="PeerJ">
        <title>Extensive microbial diversity within the chicken gut microbiome revealed by metagenomics and culture.</title>
        <authorList>
            <person name="Gilroy R."/>
            <person name="Ravi A."/>
            <person name="Getino M."/>
            <person name="Pursley I."/>
            <person name="Horton D.L."/>
            <person name="Alikhan N.F."/>
            <person name="Baker D."/>
            <person name="Gharbi K."/>
            <person name="Hall N."/>
            <person name="Watson M."/>
            <person name="Adriaenssens E.M."/>
            <person name="Foster-Nyarko E."/>
            <person name="Jarju S."/>
            <person name="Secka A."/>
            <person name="Antonio M."/>
            <person name="Oren A."/>
            <person name="Chaudhuri R.R."/>
            <person name="La Ragione R."/>
            <person name="Hildebrand F."/>
            <person name="Pallen M.J."/>
        </authorList>
    </citation>
    <scope>NUCLEOTIDE SEQUENCE</scope>
    <source>
        <strain evidence="9">5790</strain>
    </source>
</reference>
<keyword evidence="4 8" id="KW-0812">Transmembrane</keyword>
<comment type="caution">
    <text evidence="9">The sequence shown here is derived from an EMBL/GenBank/DDBJ whole genome shotgun (WGS) entry which is preliminary data.</text>
</comment>
<accession>A0A9D1TMW9</accession>
<reference evidence="9" key="2">
    <citation type="submission" date="2021-04" db="EMBL/GenBank/DDBJ databases">
        <authorList>
            <person name="Gilroy R."/>
        </authorList>
    </citation>
    <scope>NUCLEOTIDE SEQUENCE</scope>
    <source>
        <strain evidence="9">5790</strain>
    </source>
</reference>
<dbReference type="GO" id="GO:0008233">
    <property type="term" value="F:peptidase activity"/>
    <property type="evidence" value="ECO:0007669"/>
    <property type="project" value="UniProtKB-KW"/>
</dbReference>
<evidence type="ECO:0000256" key="7">
    <source>
        <dbReference type="ARBA" id="ARBA00023136"/>
    </source>
</evidence>
<feature type="transmembrane region" description="Helical" evidence="8">
    <location>
        <begin position="105"/>
        <end position="123"/>
    </location>
</feature>
<evidence type="ECO:0000256" key="5">
    <source>
        <dbReference type="ARBA" id="ARBA00022801"/>
    </source>
</evidence>
<name>A0A9D1TMW9_9FIRM</name>
<protein>
    <submittedName>
        <fullName evidence="9">Accessory gene regulator B family protein</fullName>
    </submittedName>
</protein>
<keyword evidence="2" id="KW-0673">Quorum sensing</keyword>
<dbReference type="EMBL" id="DXIJ01000108">
    <property type="protein sequence ID" value="HIV86193.1"/>
    <property type="molecule type" value="Genomic_DNA"/>
</dbReference>
<keyword evidence="5" id="KW-0378">Hydrolase</keyword>
<proteinExistence type="predicted"/>
<dbReference type="GO" id="GO:0016020">
    <property type="term" value="C:membrane"/>
    <property type="evidence" value="ECO:0007669"/>
    <property type="project" value="InterPro"/>
</dbReference>
<dbReference type="AlphaFoldDB" id="A0A9D1TMW9"/>